<evidence type="ECO:0000313" key="2">
    <source>
        <dbReference type="Proteomes" id="UP000789359"/>
    </source>
</evidence>
<organism evidence="1 2">
    <name type="scientific">Campylobacter suis</name>
    <dbReference type="NCBI Taxonomy" id="2790657"/>
    <lineage>
        <taxon>Bacteria</taxon>
        <taxon>Pseudomonadati</taxon>
        <taxon>Campylobacterota</taxon>
        <taxon>Epsilonproteobacteria</taxon>
        <taxon>Campylobacterales</taxon>
        <taxon>Campylobacteraceae</taxon>
        <taxon>Campylobacter</taxon>
    </lineage>
</organism>
<proteinExistence type="predicted"/>
<accession>A0ABM8Q5U3</accession>
<dbReference type="Proteomes" id="UP000789359">
    <property type="component" value="Unassembled WGS sequence"/>
</dbReference>
<keyword evidence="2" id="KW-1185">Reference proteome</keyword>
<sequence>MTKNIKDITEIQIRCKHCKTRIVFDINERKKSFEYCPNCNNALFYNDTNLLSDLDNVFKRFDYLQNTEISFVCDDKE</sequence>
<comment type="caution">
    <text evidence="1">The sequence shown here is derived from an EMBL/GenBank/DDBJ whole genome shotgun (WGS) entry which is preliminary data.</text>
</comment>
<reference evidence="1 2" key="1">
    <citation type="submission" date="2020-11" db="EMBL/GenBank/DDBJ databases">
        <authorList>
            <person name="Peeters C."/>
        </authorList>
    </citation>
    <scope>NUCLEOTIDE SEQUENCE [LARGE SCALE GENOMIC DNA]</scope>
    <source>
        <strain evidence="1 2">LMG 8286</strain>
    </source>
</reference>
<name>A0ABM8Q5U3_9BACT</name>
<evidence type="ECO:0000313" key="1">
    <source>
        <dbReference type="EMBL" id="CAD7288259.1"/>
    </source>
</evidence>
<gene>
    <name evidence="1" type="ORF">LMG8286_01227</name>
</gene>
<protein>
    <submittedName>
        <fullName evidence="1">Uncharacterized protein</fullName>
    </submittedName>
</protein>
<dbReference type="RefSeq" id="WP_230056983.1">
    <property type="nucleotide sequence ID" value="NZ_CAJHOE010000002.1"/>
</dbReference>
<dbReference type="EMBL" id="CAJHOE010000002">
    <property type="protein sequence ID" value="CAD7288259.1"/>
    <property type="molecule type" value="Genomic_DNA"/>
</dbReference>